<dbReference type="RefSeq" id="WP_125208823.1">
    <property type="nucleotide sequence ID" value="NZ_PDER01000004.1"/>
</dbReference>
<reference evidence="4 5" key="1">
    <citation type="submission" date="2017-10" db="EMBL/GenBank/DDBJ databases">
        <title>Draft genome of actinobacteria isolated from guarana (Paullinia cupana (Mart.) Ducke.</title>
        <authorList>
            <person name="Siqueira K.A."/>
            <person name="Liotti R.G."/>
            <person name="Mendes T.A."/>
            <person name="Soares M.A."/>
        </authorList>
    </citation>
    <scope>NUCLEOTIDE SEQUENCE [LARGE SCALE GENOMIC DNA]</scope>
    <source>
        <strain evidence="4 5">199</strain>
    </source>
</reference>
<dbReference type="Gene3D" id="2.60.40.10">
    <property type="entry name" value="Immunoglobulins"/>
    <property type="match status" value="1"/>
</dbReference>
<evidence type="ECO:0000313" key="4">
    <source>
        <dbReference type="EMBL" id="RRQ84986.1"/>
    </source>
</evidence>
<dbReference type="Proteomes" id="UP000276379">
    <property type="component" value="Unassembled WGS sequence"/>
</dbReference>
<dbReference type="GO" id="GO:0016020">
    <property type="term" value="C:membrane"/>
    <property type="evidence" value="ECO:0007669"/>
    <property type="project" value="InterPro"/>
</dbReference>
<accession>A0A426S5C2</accession>
<dbReference type="PANTHER" id="PTHR14218:SF15">
    <property type="entry name" value="TRIPEPTIDYL-PEPTIDASE 1"/>
    <property type="match status" value="1"/>
</dbReference>
<dbReference type="InterPro" id="IPR006644">
    <property type="entry name" value="Cadg"/>
</dbReference>
<sequence>MRESRPSGRTRSARRLLAVAFPALSLTVAGFAAAPTAGAAQPAVAAHPQTSKVTTNNKALTDPKRQTFHSTGKAGQKVPTTHVCAVDHTPGHASCFAQRRTDIKQKLAAAITPNATPSGLSPANLHSAYNLPTAAGSGMTVGIVDAYNDPNAESDLATYRSQYGLSACTKANGCFKQVSQTGSTTSLPTNDSGWAGEEMLDIDMVSAVCPNCNIVLVEANSANDTDLGIAENEAVSLGAKFVSNSWGGSEASTQTSEDTSYFKHPGVAITVSAGDSGYGAEYPATSQYVTAVGGTALTTASNSRGWSESVWNTSSTEGTGSGCSAYDPKPSWQTDTGCSKRMESDVSAVADPATGVAVYDTYGGSGWAVYGGTSASSPIIASVYALAGTPGSSDYPAKYPYSHTSNLNDVTSGSNGSCTTSYFCKATTGYDGPTGWGTPNGTAAFTSGGSTGGNTVSVTNPGNQSTTTGSSVSLSIKASDSAGAALTYSASGLPTGLSINSSTGVISGTASTAGTYQVTVTATDSTGATGSTSFTWTVGTGGGGGCTSSQLLANPGFESGNTGWTASSGVITNDTGEAAHGGSYKAWMDGYGTSHTDTVSQSVTIPAGCKATLTFYLHVDTAETSTSTAYDKLTVTAGSTTLASYSNLNANSGYAQKTFDLSSLAGQTVTLKFNGVEDSSLQTSFVVDDTALTTS</sequence>
<dbReference type="Gene3D" id="2.60.120.260">
    <property type="entry name" value="Galactose-binding domain-like"/>
    <property type="match status" value="1"/>
</dbReference>
<dbReference type="Pfam" id="PF05345">
    <property type="entry name" value="He_PIG"/>
    <property type="match status" value="1"/>
</dbReference>
<evidence type="ECO:0000256" key="1">
    <source>
        <dbReference type="SAM" id="MobiDB-lite"/>
    </source>
</evidence>
<proteinExistence type="predicted"/>
<feature type="signal peptide" evidence="2">
    <location>
        <begin position="1"/>
        <end position="39"/>
    </location>
</feature>
<keyword evidence="2" id="KW-0732">Signal</keyword>
<dbReference type="GO" id="GO:0005975">
    <property type="term" value="P:carbohydrate metabolic process"/>
    <property type="evidence" value="ECO:0007669"/>
    <property type="project" value="UniProtKB-ARBA"/>
</dbReference>
<dbReference type="SUPFAM" id="SSF49313">
    <property type="entry name" value="Cadherin-like"/>
    <property type="match status" value="1"/>
</dbReference>
<dbReference type="InterPro" id="IPR013783">
    <property type="entry name" value="Ig-like_fold"/>
</dbReference>
<organism evidence="4 5">
    <name type="scientific">Streptomyces griseofuscus</name>
    <dbReference type="NCBI Taxonomy" id="146922"/>
    <lineage>
        <taxon>Bacteria</taxon>
        <taxon>Bacillati</taxon>
        <taxon>Actinomycetota</taxon>
        <taxon>Actinomycetes</taxon>
        <taxon>Kitasatosporales</taxon>
        <taxon>Streptomycetaceae</taxon>
        <taxon>Streptomyces</taxon>
    </lineage>
</organism>
<evidence type="ECO:0000259" key="3">
    <source>
        <dbReference type="PROSITE" id="PS51695"/>
    </source>
</evidence>
<feature type="region of interest" description="Disordered" evidence="1">
    <location>
        <begin position="42"/>
        <end position="75"/>
    </location>
</feature>
<feature type="domain" description="Peptidase S53" evidence="3">
    <location>
        <begin position="119"/>
        <end position="451"/>
    </location>
</feature>
<dbReference type="InterPro" id="IPR036852">
    <property type="entry name" value="Peptidase_S8/S53_dom_sf"/>
</dbReference>
<feature type="region of interest" description="Disordered" evidence="1">
    <location>
        <begin position="306"/>
        <end position="327"/>
    </location>
</feature>
<dbReference type="EMBL" id="PDES01000008">
    <property type="protein sequence ID" value="RRQ84986.1"/>
    <property type="molecule type" value="Genomic_DNA"/>
</dbReference>
<comment type="caution">
    <text evidence="4">The sequence shown here is derived from an EMBL/GenBank/DDBJ whole genome shotgun (WGS) entry which is preliminary data.</text>
</comment>
<name>A0A426S5C2_9ACTN</name>
<dbReference type="GO" id="GO:0004252">
    <property type="term" value="F:serine-type endopeptidase activity"/>
    <property type="evidence" value="ECO:0007669"/>
    <property type="project" value="InterPro"/>
</dbReference>
<dbReference type="GO" id="GO:0006508">
    <property type="term" value="P:proteolysis"/>
    <property type="evidence" value="ECO:0007669"/>
    <property type="project" value="InterPro"/>
</dbReference>
<dbReference type="SUPFAM" id="SSF52743">
    <property type="entry name" value="Subtilisin-like"/>
    <property type="match status" value="1"/>
</dbReference>
<feature type="compositionally biased region" description="Polar residues" evidence="1">
    <location>
        <begin position="48"/>
        <end position="59"/>
    </location>
</feature>
<dbReference type="GO" id="GO:0008240">
    <property type="term" value="F:tripeptidyl-peptidase activity"/>
    <property type="evidence" value="ECO:0007669"/>
    <property type="project" value="TreeGrafter"/>
</dbReference>
<keyword evidence="5" id="KW-1185">Reference proteome</keyword>
<dbReference type="SMART" id="SM00736">
    <property type="entry name" value="CADG"/>
    <property type="match status" value="1"/>
</dbReference>
<dbReference type="InterPro" id="IPR015919">
    <property type="entry name" value="Cadherin-like_sf"/>
</dbReference>
<feature type="chain" id="PRO_5019024379" description="Peptidase S53 domain-containing protein" evidence="2">
    <location>
        <begin position="40"/>
        <end position="695"/>
    </location>
</feature>
<protein>
    <recommendedName>
        <fullName evidence="3">Peptidase S53 domain-containing protein</fullName>
    </recommendedName>
</protein>
<dbReference type="PROSITE" id="PS51695">
    <property type="entry name" value="SEDOLISIN"/>
    <property type="match status" value="1"/>
</dbReference>
<evidence type="ECO:0000256" key="2">
    <source>
        <dbReference type="SAM" id="SignalP"/>
    </source>
</evidence>
<dbReference type="GO" id="GO:0005509">
    <property type="term" value="F:calcium ion binding"/>
    <property type="evidence" value="ECO:0007669"/>
    <property type="project" value="InterPro"/>
</dbReference>
<dbReference type="AlphaFoldDB" id="A0A426S5C2"/>
<dbReference type="InterPro" id="IPR050819">
    <property type="entry name" value="Tripeptidyl-peptidase_I"/>
</dbReference>
<dbReference type="InterPro" id="IPR030400">
    <property type="entry name" value="Sedolisin_dom"/>
</dbReference>
<dbReference type="CDD" id="cd11304">
    <property type="entry name" value="Cadherin_repeat"/>
    <property type="match status" value="1"/>
</dbReference>
<dbReference type="PANTHER" id="PTHR14218">
    <property type="entry name" value="PROTEASE S8 TRIPEPTIDYL PEPTIDASE I CLN2"/>
    <property type="match status" value="1"/>
</dbReference>
<dbReference type="Gene3D" id="3.40.50.200">
    <property type="entry name" value="Peptidase S8/S53 domain"/>
    <property type="match status" value="1"/>
</dbReference>
<gene>
    <name evidence="4" type="ORF">CQW44_18445</name>
</gene>
<evidence type="ECO:0000313" key="5">
    <source>
        <dbReference type="Proteomes" id="UP000276379"/>
    </source>
</evidence>
<dbReference type="CDD" id="cd04056">
    <property type="entry name" value="Peptidases_S53"/>
    <property type="match status" value="1"/>
</dbReference>